<evidence type="ECO:0000259" key="11">
    <source>
        <dbReference type="PROSITE" id="PS50928"/>
    </source>
</evidence>
<dbReference type="FunFam" id="1.10.3720.10:FF:000003">
    <property type="entry name" value="Aliphatic sulfonate ABC transporter permease"/>
    <property type="match status" value="1"/>
</dbReference>
<evidence type="ECO:0000256" key="9">
    <source>
        <dbReference type="RuleBase" id="RU363032"/>
    </source>
</evidence>
<keyword evidence="5 9" id="KW-0812">Transmembrane</keyword>
<feature type="region of interest" description="Disordered" evidence="10">
    <location>
        <begin position="1"/>
        <end position="33"/>
    </location>
</feature>
<keyword evidence="7 9" id="KW-0472">Membrane</keyword>
<evidence type="ECO:0000256" key="5">
    <source>
        <dbReference type="ARBA" id="ARBA00022692"/>
    </source>
</evidence>
<organism evidence="12 13">
    <name type="scientific">Hansschlegelia zhihuaiae</name>
    <dbReference type="NCBI Taxonomy" id="405005"/>
    <lineage>
        <taxon>Bacteria</taxon>
        <taxon>Pseudomonadati</taxon>
        <taxon>Pseudomonadota</taxon>
        <taxon>Alphaproteobacteria</taxon>
        <taxon>Hyphomicrobiales</taxon>
        <taxon>Methylopilaceae</taxon>
        <taxon>Hansschlegelia</taxon>
    </lineage>
</organism>
<comment type="similarity">
    <text evidence="2 9">Belongs to the binding-protein-dependent transport system permease family.</text>
</comment>
<dbReference type="Proteomes" id="UP000289708">
    <property type="component" value="Unassembled WGS sequence"/>
</dbReference>
<evidence type="ECO:0000313" key="13">
    <source>
        <dbReference type="Proteomes" id="UP000289708"/>
    </source>
</evidence>
<comment type="caution">
    <text evidence="12">The sequence shown here is derived from an EMBL/GenBank/DDBJ whole genome shotgun (WGS) entry which is preliminary data.</text>
</comment>
<feature type="transmembrane region" description="Helical" evidence="9">
    <location>
        <begin position="158"/>
        <end position="177"/>
    </location>
</feature>
<dbReference type="CDD" id="cd06261">
    <property type="entry name" value="TM_PBP2"/>
    <property type="match status" value="1"/>
</dbReference>
<dbReference type="PROSITE" id="PS50928">
    <property type="entry name" value="ABC_TM1"/>
    <property type="match status" value="1"/>
</dbReference>
<accession>A0A4Q0M3F6</accession>
<evidence type="ECO:0000256" key="8">
    <source>
        <dbReference type="ARBA" id="ARBA00056719"/>
    </source>
</evidence>
<evidence type="ECO:0000256" key="4">
    <source>
        <dbReference type="ARBA" id="ARBA00022475"/>
    </source>
</evidence>
<dbReference type="Gene3D" id="1.10.3720.10">
    <property type="entry name" value="MetI-like"/>
    <property type="match status" value="1"/>
</dbReference>
<dbReference type="SUPFAM" id="SSF161098">
    <property type="entry name" value="MetI-like"/>
    <property type="match status" value="1"/>
</dbReference>
<dbReference type="OrthoDB" id="9799271at2"/>
<dbReference type="GO" id="GO:0010438">
    <property type="term" value="P:cellular response to sulfur starvation"/>
    <property type="evidence" value="ECO:0007669"/>
    <property type="project" value="TreeGrafter"/>
</dbReference>
<evidence type="ECO:0000256" key="1">
    <source>
        <dbReference type="ARBA" id="ARBA00004651"/>
    </source>
</evidence>
<dbReference type="RefSeq" id="WP_128779534.1">
    <property type="nucleotide sequence ID" value="NZ_RYFI01000037.1"/>
</dbReference>
<dbReference type="PANTHER" id="PTHR30151">
    <property type="entry name" value="ALKANE SULFONATE ABC TRANSPORTER-RELATED, MEMBRANE SUBUNIT"/>
    <property type="match status" value="1"/>
</dbReference>
<reference evidence="12 13" key="1">
    <citation type="submission" date="2018-12" db="EMBL/GenBank/DDBJ databases">
        <title>bacterium Hansschlegelia zhihuaiae S113.</title>
        <authorList>
            <person name="He J."/>
        </authorList>
    </citation>
    <scope>NUCLEOTIDE SEQUENCE [LARGE SCALE GENOMIC DNA]</scope>
    <source>
        <strain evidence="12 13">S 113</strain>
    </source>
</reference>
<keyword evidence="6 9" id="KW-1133">Transmembrane helix</keyword>
<comment type="subcellular location">
    <subcellularLocation>
        <location evidence="1 9">Cell membrane</location>
        <topology evidence="1 9">Multi-pass membrane protein</topology>
    </subcellularLocation>
</comment>
<feature type="transmembrane region" description="Helical" evidence="9">
    <location>
        <begin position="33"/>
        <end position="53"/>
    </location>
</feature>
<feature type="transmembrane region" description="Helical" evidence="9">
    <location>
        <begin position="253"/>
        <end position="275"/>
    </location>
</feature>
<dbReference type="Pfam" id="PF00528">
    <property type="entry name" value="BPD_transp_1"/>
    <property type="match status" value="1"/>
</dbReference>
<dbReference type="InterPro" id="IPR000515">
    <property type="entry name" value="MetI-like"/>
</dbReference>
<dbReference type="GO" id="GO:0005886">
    <property type="term" value="C:plasma membrane"/>
    <property type="evidence" value="ECO:0007669"/>
    <property type="project" value="UniProtKB-SubCell"/>
</dbReference>
<evidence type="ECO:0000256" key="6">
    <source>
        <dbReference type="ARBA" id="ARBA00022989"/>
    </source>
</evidence>
<keyword evidence="3 9" id="KW-0813">Transport</keyword>
<name>A0A4Q0M3F6_9HYPH</name>
<evidence type="ECO:0000313" key="12">
    <source>
        <dbReference type="EMBL" id="RXF67106.1"/>
    </source>
</evidence>
<feature type="transmembrane region" description="Helical" evidence="9">
    <location>
        <begin position="136"/>
        <end position="152"/>
    </location>
</feature>
<dbReference type="PANTHER" id="PTHR30151:SF25">
    <property type="entry name" value="TAURINE TRANSPORT SYSTEM PERMEASE PROTEIN TAUC"/>
    <property type="match status" value="1"/>
</dbReference>
<feature type="domain" description="ABC transmembrane type-1" evidence="11">
    <location>
        <begin position="92"/>
        <end position="272"/>
    </location>
</feature>
<dbReference type="InterPro" id="IPR035906">
    <property type="entry name" value="MetI-like_sf"/>
</dbReference>
<comment type="function">
    <text evidence="8">Probably part of an ABC transporter complex. Probably responsible for the translocation of the substrate across the membrane.</text>
</comment>
<evidence type="ECO:0000256" key="7">
    <source>
        <dbReference type="ARBA" id="ARBA00023136"/>
    </source>
</evidence>
<protein>
    <submittedName>
        <fullName evidence="12">ABC transporter permease subunit</fullName>
    </submittedName>
</protein>
<dbReference type="EMBL" id="RYFI01000037">
    <property type="protein sequence ID" value="RXF67106.1"/>
    <property type="molecule type" value="Genomic_DNA"/>
</dbReference>
<dbReference type="AlphaFoldDB" id="A0A4Q0M3F6"/>
<evidence type="ECO:0000256" key="10">
    <source>
        <dbReference type="SAM" id="MobiDB-lite"/>
    </source>
</evidence>
<keyword evidence="13" id="KW-1185">Reference proteome</keyword>
<sequence length="286" mass="30173">MDATIRETDAAAPIPSPPPPPRRRRSRSAGPRAGSLPALSVATVTVLLILWAVTTSTGLIKPLFLPPPGAIVTAFQDAWSGAFDGNPLLTQIWASLVRVVGAFALAAVAGIPVGLAMGVSRVARAILDPIIEFYRPLPPLAYLPLMVIWFGIGETSKILLIFLACFAPVALAARSGVLSASSDQINAARALGATRWQVLRYVILPAATPDILVGLRIGMGVGWTTLVAAEMVAASAGLGQMVLNASNFLRTDVVIMGILVIGAFAILFEFGMRFLERTLTPWKGKI</sequence>
<dbReference type="GO" id="GO:0042918">
    <property type="term" value="P:alkanesulfonate transmembrane transport"/>
    <property type="evidence" value="ECO:0007669"/>
    <property type="project" value="UniProtKB-ARBA"/>
</dbReference>
<keyword evidence="4" id="KW-1003">Cell membrane</keyword>
<evidence type="ECO:0000256" key="3">
    <source>
        <dbReference type="ARBA" id="ARBA00022448"/>
    </source>
</evidence>
<feature type="transmembrane region" description="Helical" evidence="9">
    <location>
        <begin position="92"/>
        <end position="115"/>
    </location>
</feature>
<proteinExistence type="inferred from homology"/>
<gene>
    <name evidence="12" type="ORF">EK403_21660</name>
</gene>
<evidence type="ECO:0000256" key="2">
    <source>
        <dbReference type="ARBA" id="ARBA00009306"/>
    </source>
</evidence>